<keyword evidence="1" id="KW-0175">Coiled coil</keyword>
<dbReference type="Pfam" id="PF20671">
    <property type="entry name" value="COG3_C"/>
    <property type="match status" value="1"/>
</dbReference>
<dbReference type="GO" id="GO:0006886">
    <property type="term" value="P:intracellular protein transport"/>
    <property type="evidence" value="ECO:0007669"/>
    <property type="project" value="InterPro"/>
</dbReference>
<dbReference type="EMBL" id="VWRR01000006">
    <property type="protein sequence ID" value="KAF6003639.1"/>
    <property type="molecule type" value="Genomic_DNA"/>
</dbReference>
<accession>A0A7J7ILR3</accession>
<reference evidence="3 4" key="1">
    <citation type="journal article" date="2020" name="J. Phycol.">
        <title>Comparative genome analysis reveals Cyanidiococcus gen. nov., a new extremophilic red algal genus sister to Cyanidioschyzon (Cyanidioschyzonaceae, Rhodophyta).</title>
        <authorList>
            <person name="Liu S.-L."/>
            <person name="Chiang Y.-R."/>
            <person name="Yoon H.S."/>
            <person name="Fu H.-Y."/>
        </authorList>
    </citation>
    <scope>NUCLEOTIDE SEQUENCE [LARGE SCALE GENOMIC DNA]</scope>
    <source>
        <strain evidence="3 4">THAL066</strain>
    </source>
</reference>
<dbReference type="AlphaFoldDB" id="A0A7J7ILR3"/>
<organism evidence="3 4">
    <name type="scientific">Cyanidiococcus yangmingshanensis</name>
    <dbReference type="NCBI Taxonomy" id="2690220"/>
    <lineage>
        <taxon>Eukaryota</taxon>
        <taxon>Rhodophyta</taxon>
        <taxon>Bangiophyceae</taxon>
        <taxon>Cyanidiales</taxon>
        <taxon>Cyanidiaceae</taxon>
        <taxon>Cyanidiococcus</taxon>
    </lineage>
</organism>
<dbReference type="InterPro" id="IPR007265">
    <property type="entry name" value="COG_su3"/>
</dbReference>
<dbReference type="PANTHER" id="PTHR13302:SF8">
    <property type="entry name" value="CONSERVED OLIGOMERIC GOLGI COMPLEX SUBUNIT 3"/>
    <property type="match status" value="1"/>
</dbReference>
<evidence type="ECO:0000313" key="4">
    <source>
        <dbReference type="Proteomes" id="UP000530660"/>
    </source>
</evidence>
<comment type="caution">
    <text evidence="3">The sequence shown here is derived from an EMBL/GenBank/DDBJ whole genome shotgun (WGS) entry which is preliminary data.</text>
</comment>
<feature type="domain" description="Conserved oligomeric Golgi complex subunit 3 C-terminal" evidence="2">
    <location>
        <begin position="294"/>
        <end position="585"/>
    </location>
</feature>
<protein>
    <recommendedName>
        <fullName evidence="2">Conserved oligomeric Golgi complex subunit 3 C-terminal domain-containing protein</fullName>
    </recommendedName>
</protein>
<dbReference type="GO" id="GO:0016020">
    <property type="term" value="C:membrane"/>
    <property type="evidence" value="ECO:0007669"/>
    <property type="project" value="InterPro"/>
</dbReference>
<proteinExistence type="predicted"/>
<dbReference type="Proteomes" id="UP000530660">
    <property type="component" value="Unassembled WGS sequence"/>
</dbReference>
<feature type="coiled-coil region" evidence="1">
    <location>
        <begin position="142"/>
        <end position="182"/>
    </location>
</feature>
<evidence type="ECO:0000313" key="3">
    <source>
        <dbReference type="EMBL" id="KAF6003639.1"/>
    </source>
</evidence>
<dbReference type="GO" id="GO:0017119">
    <property type="term" value="C:Golgi transport complex"/>
    <property type="evidence" value="ECO:0007669"/>
    <property type="project" value="TreeGrafter"/>
</dbReference>
<evidence type="ECO:0000259" key="2">
    <source>
        <dbReference type="Pfam" id="PF20671"/>
    </source>
</evidence>
<dbReference type="PANTHER" id="PTHR13302">
    <property type="entry name" value="CONSERVED OLIGOMERIC GOLGI COMPLEX COMPONENT 3"/>
    <property type="match status" value="1"/>
</dbReference>
<keyword evidence="4" id="KW-1185">Reference proteome</keyword>
<evidence type="ECO:0000256" key="1">
    <source>
        <dbReference type="SAM" id="Coils"/>
    </source>
</evidence>
<dbReference type="OrthoDB" id="2970at2759"/>
<dbReference type="InterPro" id="IPR048685">
    <property type="entry name" value="COG3_C"/>
</dbReference>
<name>A0A7J7ILR3_9RHOD</name>
<dbReference type="GO" id="GO:0006891">
    <property type="term" value="P:intra-Golgi vesicle-mediated transport"/>
    <property type="evidence" value="ECO:0007669"/>
    <property type="project" value="TreeGrafter"/>
</dbReference>
<dbReference type="GO" id="GO:0007030">
    <property type="term" value="P:Golgi organization"/>
    <property type="evidence" value="ECO:0007669"/>
    <property type="project" value="TreeGrafter"/>
</dbReference>
<dbReference type="GO" id="GO:0005801">
    <property type="term" value="C:cis-Golgi network"/>
    <property type="evidence" value="ECO:0007669"/>
    <property type="project" value="InterPro"/>
</dbReference>
<gene>
    <name evidence="3" type="ORF">F1559_003891</name>
</gene>
<sequence>MNVSAETFALWESLDAVFELEQRTCDELKKRTARAKNSENETSVASASHESSTLQDYDCLGDKSSAAISGVLSFSARLDAIDRQLETARRTALEQVRADLEADLDRTYEVLDRVHKFVGILEEMEACCEQAGRDLSLFRAACEDAYAERGLLRQKVQRARERMELWAELNRLSERLNEVEIEAVQKGTLDSDLDGDSLLDIATGLEVCRERLLNAHSLPHSNESVLATKKEEGPYATEKSKLETLQRRTRMLLRDHITALLQRHTAAIATELSRMSPDQRRGQTPDREDAVTSLRFRRIAGEIQRYAEAVYASMSLESPEAARFLSECEALFVEQRRQLVFPLAQEQIRSLAQDGELEQAARSAANMLIRVCCMELQLFQLALFPSNEAARDFLVRLSLDTSGQHSSPLRQWLESLARLILVHVLPRVLQESDLGALVRCIDTLQMDIMGGELPRLQPSLLATLFTEPISSLLADARERTIYRAQLFIRDRVLRFQPTDLDLEISFSQFHLESAQESEAEAGRSHAGSSAGQGNGLTTAPVYPATFHALQVLSQLHGRVDAQVFGGLAREAVEACIRNLQSAVKRHVATEATRPHPSGERISSASVNSYVELALPQTGTPPLRAQNSPLSSPRWDQTIAASECAEFFYLKQLLILHEHLGLFGSLHFVDHERQLKTLSFEEFRNGISGIVRGQISLRRLFGSVRDLIPKRVDLNSEELLQEELRFAYEAVVFRALRELLEPLLVFLSEVASKKNLGSVKEHQGSFANVDQVRQAWVAVQFQFGRNVTDQATDTVRIPLKRILGSWRRFFGERASQVLIETLRENAQETLNEFVSVLHRNYSVQERHTIGVDAECVRSLMETLAP</sequence>